<name>A0A1H4S5B8_9MICC</name>
<dbReference type="InterPro" id="IPR051531">
    <property type="entry name" value="N-acetyltransferase"/>
</dbReference>
<sequence length="181" mass="19502">MLPVPDDFALRVPTSDDVGRVHELYSDPAVWRHAPHGRHVSLATTQRLVDRWVSDWEDHGLGSWLVEDAGTGELLGNAGCSLRNGTHWNLGYRFAPAAQGRGLATRAARLALAAAWEKDASLPRVASILEHNAASAAVAVRVGLTLRFRGPDAGNPDPSAIRLLYADRPLTPDTVALILGH</sequence>
<dbReference type="AlphaFoldDB" id="A0A1H4S5B8"/>
<dbReference type="RefSeq" id="WP_066215079.1">
    <property type="nucleotide sequence ID" value="NZ_FNSN01000003.1"/>
</dbReference>
<dbReference type="InterPro" id="IPR016181">
    <property type="entry name" value="Acyl_CoA_acyltransferase"/>
</dbReference>
<dbReference type="PANTHER" id="PTHR43792">
    <property type="entry name" value="GNAT FAMILY, PUTATIVE (AFU_ORTHOLOGUE AFUA_3G00765)-RELATED-RELATED"/>
    <property type="match status" value="1"/>
</dbReference>
<accession>A0A1H4S5B8</accession>
<keyword evidence="3" id="KW-1185">Reference proteome</keyword>
<proteinExistence type="predicted"/>
<dbReference type="PANTHER" id="PTHR43792:SF1">
    <property type="entry name" value="N-ACETYLTRANSFERASE DOMAIN-CONTAINING PROTEIN"/>
    <property type="match status" value="1"/>
</dbReference>
<dbReference type="Gene3D" id="3.40.630.30">
    <property type="match status" value="1"/>
</dbReference>
<feature type="domain" description="N-acetyltransferase" evidence="1">
    <location>
        <begin position="8"/>
        <end position="168"/>
    </location>
</feature>
<evidence type="ECO:0000259" key="1">
    <source>
        <dbReference type="PROSITE" id="PS51186"/>
    </source>
</evidence>
<evidence type="ECO:0000313" key="3">
    <source>
        <dbReference type="Proteomes" id="UP000182652"/>
    </source>
</evidence>
<evidence type="ECO:0000313" key="2">
    <source>
        <dbReference type="EMBL" id="SEC39363.1"/>
    </source>
</evidence>
<keyword evidence="2" id="KW-0808">Transferase</keyword>
<reference evidence="2 3" key="1">
    <citation type="submission" date="2016-10" db="EMBL/GenBank/DDBJ databases">
        <authorList>
            <person name="de Groot N.N."/>
        </authorList>
    </citation>
    <scope>NUCLEOTIDE SEQUENCE [LARGE SCALE GENOMIC DNA]</scope>
    <source>
        <strain evidence="2 3">DSM 10495</strain>
    </source>
</reference>
<dbReference type="GO" id="GO:0016747">
    <property type="term" value="F:acyltransferase activity, transferring groups other than amino-acyl groups"/>
    <property type="evidence" value="ECO:0007669"/>
    <property type="project" value="InterPro"/>
</dbReference>
<dbReference type="SUPFAM" id="SSF55729">
    <property type="entry name" value="Acyl-CoA N-acyltransferases (Nat)"/>
    <property type="match status" value="1"/>
</dbReference>
<protein>
    <submittedName>
        <fullName evidence="2">Protein N-acetyltransferase, RimJ/RimL family</fullName>
    </submittedName>
</protein>
<dbReference type="Pfam" id="PF13302">
    <property type="entry name" value="Acetyltransf_3"/>
    <property type="match status" value="1"/>
</dbReference>
<organism evidence="2 3">
    <name type="scientific">Arthrobacter woluwensis</name>
    <dbReference type="NCBI Taxonomy" id="156980"/>
    <lineage>
        <taxon>Bacteria</taxon>
        <taxon>Bacillati</taxon>
        <taxon>Actinomycetota</taxon>
        <taxon>Actinomycetes</taxon>
        <taxon>Micrococcales</taxon>
        <taxon>Micrococcaceae</taxon>
        <taxon>Arthrobacter</taxon>
    </lineage>
</organism>
<gene>
    <name evidence="2" type="ORF">SAMN04489745_2756</name>
</gene>
<dbReference type="InterPro" id="IPR000182">
    <property type="entry name" value="GNAT_dom"/>
</dbReference>
<dbReference type="STRING" id="156980.SAMN04489745_2756"/>
<dbReference type="Proteomes" id="UP000182652">
    <property type="component" value="Unassembled WGS sequence"/>
</dbReference>
<dbReference type="PROSITE" id="PS51186">
    <property type="entry name" value="GNAT"/>
    <property type="match status" value="1"/>
</dbReference>
<dbReference type="EMBL" id="FNSN01000003">
    <property type="protein sequence ID" value="SEC39363.1"/>
    <property type="molecule type" value="Genomic_DNA"/>
</dbReference>